<feature type="domain" description="DUF6602" evidence="1">
    <location>
        <begin position="24"/>
        <end position="109"/>
    </location>
</feature>
<dbReference type="AlphaFoldDB" id="A0A6H2H2V3"/>
<dbReference type="Pfam" id="PF20247">
    <property type="entry name" value="DUF6602"/>
    <property type="match status" value="1"/>
</dbReference>
<dbReference type="RefSeq" id="WP_168909279.1">
    <property type="nucleotide sequence ID" value="NZ_CP051428.1"/>
</dbReference>
<evidence type="ECO:0000259" key="1">
    <source>
        <dbReference type="Pfam" id="PF20247"/>
    </source>
</evidence>
<dbReference type="EMBL" id="CP051428">
    <property type="protein sequence ID" value="QJC53746.1"/>
    <property type="molecule type" value="Genomic_DNA"/>
</dbReference>
<name>A0A6H2H2V3_9BACL</name>
<evidence type="ECO:0000313" key="3">
    <source>
        <dbReference type="Proteomes" id="UP000502136"/>
    </source>
</evidence>
<sequence>MEDITKVYDEYSEQIMFCKYFIAERLKHNPEMGRCGENILLNELKERFGMLEFVSGFIVCSGNQSPQCDILVCRKNMYKRKFEGELYLVNPLDCLMIIEVKGNMTLNDITITNKKNHYFKEQDGTKHIQLALFAFKTRVAKKTLFSEFGFNYSRDIKSYSQKKLKEEKQIDLFICLHRDSLSENVSRDKQIMFIKDKQDNKQYIFDNNYPVTQNFFFYLQSLQEI</sequence>
<protein>
    <recommendedName>
        <fullName evidence="1">DUF6602 domain-containing protein</fullName>
    </recommendedName>
</protein>
<evidence type="ECO:0000313" key="2">
    <source>
        <dbReference type="EMBL" id="QJC53746.1"/>
    </source>
</evidence>
<dbReference type="InterPro" id="IPR046537">
    <property type="entry name" value="DUF6602"/>
</dbReference>
<dbReference type="KEGG" id="palr:HGI30_20960"/>
<dbReference type="Proteomes" id="UP000502136">
    <property type="component" value="Chromosome"/>
</dbReference>
<reference evidence="2 3" key="1">
    <citation type="submission" date="2020-04" db="EMBL/GenBank/DDBJ databases">
        <title>Novel Paenibacillus strain UniB2 isolated from commercial digestive syrup.</title>
        <authorList>
            <person name="Thorat V."/>
            <person name="Kirdat K."/>
            <person name="Tiwarekar B."/>
            <person name="Yadav A."/>
        </authorList>
    </citation>
    <scope>NUCLEOTIDE SEQUENCE [LARGE SCALE GENOMIC DNA]</scope>
    <source>
        <strain evidence="2 3">UniB2</strain>
    </source>
</reference>
<gene>
    <name evidence="2" type="ORF">HGI30_20960</name>
</gene>
<keyword evidence="3" id="KW-1185">Reference proteome</keyword>
<accession>A0A6H2H2V3</accession>
<organism evidence="2 3">
    <name type="scientific">Paenibacillus albicereus</name>
    <dbReference type="NCBI Taxonomy" id="2726185"/>
    <lineage>
        <taxon>Bacteria</taxon>
        <taxon>Bacillati</taxon>
        <taxon>Bacillota</taxon>
        <taxon>Bacilli</taxon>
        <taxon>Bacillales</taxon>
        <taxon>Paenibacillaceae</taxon>
        <taxon>Paenibacillus</taxon>
    </lineage>
</organism>
<proteinExistence type="predicted"/>